<dbReference type="EC" id="3.4.21.-" evidence="7"/>
<evidence type="ECO:0000259" key="10">
    <source>
        <dbReference type="SMART" id="SM00245"/>
    </source>
</evidence>
<gene>
    <name evidence="11" type="ORF">C1H87_20900</name>
</gene>
<feature type="active site" description="Charge relay system" evidence="8">
    <location>
        <position position="1036"/>
    </location>
</feature>
<dbReference type="Pfam" id="PF26550">
    <property type="entry name" value="Tricorn_2nd"/>
    <property type="match status" value="1"/>
</dbReference>
<dbReference type="Pfam" id="PF26549">
    <property type="entry name" value="Tricorn_N"/>
    <property type="match status" value="1"/>
</dbReference>
<reference evidence="11 12" key="1">
    <citation type="submission" date="2018-01" db="EMBL/GenBank/DDBJ databases">
        <title>Complete genome sequence of Flavivirga eckloniae ECD14 isolated from seaweed Ecklonia cava.</title>
        <authorList>
            <person name="Lee J.H."/>
            <person name="Baik K.S."/>
            <person name="Seong C.N."/>
        </authorList>
    </citation>
    <scope>NUCLEOTIDE SEQUENCE [LARGE SCALE GENOMIC DNA]</scope>
    <source>
        <strain evidence="11 12">ECD14</strain>
    </source>
</reference>
<dbReference type="InterPro" id="IPR036034">
    <property type="entry name" value="PDZ_sf"/>
</dbReference>
<feature type="compositionally biased region" description="Acidic residues" evidence="9">
    <location>
        <begin position="550"/>
        <end position="561"/>
    </location>
</feature>
<dbReference type="OrthoDB" id="9815657at2"/>
<dbReference type="InterPro" id="IPR012393">
    <property type="entry name" value="Tricorn_protease"/>
</dbReference>
<dbReference type="AlphaFoldDB" id="A0A2K9PWX4"/>
<name>A0A2K9PWX4_9FLAO</name>
<evidence type="ECO:0000256" key="7">
    <source>
        <dbReference type="PIRNR" id="PIRNR036421"/>
    </source>
</evidence>
<evidence type="ECO:0000256" key="9">
    <source>
        <dbReference type="SAM" id="MobiDB-lite"/>
    </source>
</evidence>
<sequence>MKSSIKISSILHLILCITLFSPISGYAQGTRLLSQPAISDTHIAFIYAEDLWVANKDGSNPKRLTIDEGIESTPIFSPDGTKIAFNAQYDGNTDVFIVPVSGGIPKRLTWHPYVDLVRDFSADGSKVLFASQRHSHTNRHFKLFNISTNGGAVTQLEIPNGFWATYSDNENHIAYTPLYDAFNQWKHYRGGMISRIWVYDTKSHKVDEISKPTGGCNDSKPQWSGDHVYFRSDRDGEFNLYSYNVNTKSITQLTQFKDFPVNNLSASKNDVIFEQAGYLHAYNIASGQVTKLTVNISTDLLELRPRYVSGNYYIRSGSISPSGVRVVSDFRGDIITIPAKKGDPRNITNTPGVHEKFPAWSPNGKHIAYFSDASGEYALHIQNVTDGNTKKIALTGHGFYAFMHWSPDNNKIAFVDNSRTLYMLDVASGSINKIATDALYTPGVFRELFGDWSADSNWIAYTTITETNFEQVHLYSLPENKSYTLSDGLSNVTNPVFDPSGKYLYMIASTDAGPVVNWFDQSNQDMELSNSIYLVTLQKETLSPFAKENDVEEIKEDTSEDDKEKEKEKDKGKKKDKKEKKAPLKIDWDGIQNRIVDLPISSGIYRDLGIAKEGQLFYLSRTPNANKTTLHKYDLKEREDKNIMPADYYEIAAKGDKMLYVVNGKSGITDTGKKPKDGLINISNVQVKIDPVAEWKNIFNEAWRVNRDYFYDPGMHGVDWNAMKTKYEVFLPHVACRSDLYRMMGWMFSELAVGHHRFQGRGDRLNNPKRINGGLLGADYETSNNRYRIKKIYGGLNWNPNMRSPLTEPGVNVNVGDYIIEVNGKNVSAEDNFYSFFENTAGKITTLKVSSNANGSNARTVKVTPVRDERSLRNREWIETNIKKVDKATNGQVAYVYVPNTASAGHEYFKRYFFPQANKKAIIVDERYNGGGQLADYYIDMLKKPEQAYWAFRYGKDLKSPSASIQGPKVMITDETAGSGGDYLPWMFRKFKLGTIVGKRTWGGLVGVLGYPEFIDGGSVTAPNVAFYTKDGFRVENEGVAPDIEIEQWPEQVISGKDPQLEKAIEIALKELKANPPKTMDRPAYPVKTKN</sequence>
<dbReference type="GO" id="GO:0008236">
    <property type="term" value="F:serine-type peptidase activity"/>
    <property type="evidence" value="ECO:0007669"/>
    <property type="project" value="UniProtKB-UniRule"/>
</dbReference>
<keyword evidence="12" id="KW-1185">Reference proteome</keyword>
<dbReference type="GO" id="GO:0006508">
    <property type="term" value="P:proteolysis"/>
    <property type="evidence" value="ECO:0007669"/>
    <property type="project" value="UniProtKB-UniRule"/>
</dbReference>
<dbReference type="RefSeq" id="WP_102757680.1">
    <property type="nucleotide sequence ID" value="NZ_CP025791.1"/>
</dbReference>
<dbReference type="SMART" id="SM00245">
    <property type="entry name" value="TSPc"/>
    <property type="match status" value="1"/>
</dbReference>
<evidence type="ECO:0000256" key="3">
    <source>
        <dbReference type="ARBA" id="ARBA00022490"/>
    </source>
</evidence>
<dbReference type="GO" id="GO:0005737">
    <property type="term" value="C:cytoplasm"/>
    <property type="evidence" value="ECO:0007669"/>
    <property type="project" value="UniProtKB-SubCell"/>
</dbReference>
<protein>
    <recommendedName>
        <fullName evidence="7">Tricorn protease homolog</fullName>
        <ecNumber evidence="7">3.4.21.-</ecNumber>
    </recommendedName>
</protein>
<dbReference type="InterPro" id="IPR015943">
    <property type="entry name" value="WD40/YVTN_repeat-like_dom_sf"/>
</dbReference>
<feature type="active site" description="Charge relay system" evidence="8">
    <location>
        <position position="755"/>
    </location>
</feature>
<dbReference type="InterPro" id="IPR029045">
    <property type="entry name" value="ClpP/crotonase-like_dom_sf"/>
</dbReference>
<keyword evidence="6 7" id="KW-0720">Serine protease</keyword>
<keyword evidence="4 7" id="KW-0645">Protease</keyword>
<dbReference type="PIRSF" id="PIRSF036421">
    <property type="entry name" value="Tricorn_protease"/>
    <property type="match status" value="1"/>
</dbReference>
<comment type="function">
    <text evidence="7">Degrades oligopeptides.</text>
</comment>
<evidence type="ECO:0000256" key="8">
    <source>
        <dbReference type="PIRSR" id="PIRSR036421-1"/>
    </source>
</evidence>
<dbReference type="Gene3D" id="3.90.226.10">
    <property type="entry name" value="2-enoyl-CoA Hydratase, Chain A, domain 1"/>
    <property type="match status" value="1"/>
</dbReference>
<evidence type="ECO:0000256" key="5">
    <source>
        <dbReference type="ARBA" id="ARBA00022801"/>
    </source>
</evidence>
<keyword evidence="3 7" id="KW-0963">Cytoplasm</keyword>
<feature type="region of interest" description="Disordered" evidence="9">
    <location>
        <begin position="548"/>
        <end position="579"/>
    </location>
</feature>
<comment type="similarity">
    <text evidence="2 7">Belongs to the peptidase S41B family.</text>
</comment>
<dbReference type="KEGG" id="fek:C1H87_20900"/>
<dbReference type="Gene3D" id="2.120.10.60">
    <property type="entry name" value="Tricorn protease N-terminal domain"/>
    <property type="match status" value="1"/>
</dbReference>
<dbReference type="CDD" id="cd07562">
    <property type="entry name" value="Peptidase_S41_TRI"/>
    <property type="match status" value="1"/>
</dbReference>
<dbReference type="InterPro" id="IPR029414">
    <property type="entry name" value="Tricorn_PDZ"/>
</dbReference>
<evidence type="ECO:0000313" key="12">
    <source>
        <dbReference type="Proteomes" id="UP000235826"/>
    </source>
</evidence>
<dbReference type="SUPFAM" id="SSF82171">
    <property type="entry name" value="DPP6 N-terminal domain-like"/>
    <property type="match status" value="1"/>
</dbReference>
<feature type="active site" description="Nucleophile" evidence="8">
    <location>
        <position position="979"/>
    </location>
</feature>
<dbReference type="PANTHER" id="PTHR43253">
    <property type="entry name" value="TRICORN PROTEASE HOMOLOG 2-RELATED"/>
    <property type="match status" value="1"/>
</dbReference>
<dbReference type="SUPFAM" id="SSF69304">
    <property type="entry name" value="Tricorn protease N-terminal domain"/>
    <property type="match status" value="1"/>
</dbReference>
<dbReference type="Pfam" id="PF14685">
    <property type="entry name" value="PDZ_Tricorn"/>
    <property type="match status" value="1"/>
</dbReference>
<evidence type="ECO:0000256" key="4">
    <source>
        <dbReference type="ARBA" id="ARBA00022670"/>
    </source>
</evidence>
<comment type="subcellular location">
    <subcellularLocation>
        <location evidence="1 7">Cytoplasm</location>
    </subcellularLocation>
</comment>
<feature type="compositionally biased region" description="Basic and acidic residues" evidence="9">
    <location>
        <begin position="562"/>
        <end position="579"/>
    </location>
</feature>
<dbReference type="Gene3D" id="2.30.42.10">
    <property type="match status" value="1"/>
</dbReference>
<dbReference type="Gene3D" id="3.30.750.44">
    <property type="match status" value="1"/>
</dbReference>
<dbReference type="Pfam" id="PF03572">
    <property type="entry name" value="Peptidase_S41"/>
    <property type="match status" value="1"/>
</dbReference>
<dbReference type="EMBL" id="CP025791">
    <property type="protein sequence ID" value="AUP81037.1"/>
    <property type="molecule type" value="Genomic_DNA"/>
</dbReference>
<evidence type="ECO:0000313" key="11">
    <source>
        <dbReference type="EMBL" id="AUP81037.1"/>
    </source>
</evidence>
<evidence type="ECO:0000256" key="6">
    <source>
        <dbReference type="ARBA" id="ARBA00022825"/>
    </source>
</evidence>
<dbReference type="SUPFAM" id="SSF52096">
    <property type="entry name" value="ClpP/crotonase"/>
    <property type="match status" value="1"/>
</dbReference>
<dbReference type="PANTHER" id="PTHR43253:SF1">
    <property type="entry name" value="TRICORN PROTEASE HOMOLOG 2-RELATED"/>
    <property type="match status" value="1"/>
</dbReference>
<dbReference type="Proteomes" id="UP000235826">
    <property type="component" value="Chromosome"/>
</dbReference>
<dbReference type="InterPro" id="IPR028204">
    <property type="entry name" value="Tricorn_C1"/>
</dbReference>
<dbReference type="SUPFAM" id="SSF50156">
    <property type="entry name" value="PDZ domain-like"/>
    <property type="match status" value="1"/>
</dbReference>
<feature type="domain" description="Tail specific protease" evidence="10">
    <location>
        <begin position="856"/>
        <end position="1047"/>
    </location>
</feature>
<dbReference type="InterPro" id="IPR005151">
    <property type="entry name" value="Tail-specific_protease"/>
</dbReference>
<dbReference type="Gene3D" id="2.130.10.10">
    <property type="entry name" value="YVTN repeat-like/Quinoprotein amine dehydrogenase"/>
    <property type="match status" value="1"/>
</dbReference>
<evidence type="ECO:0000256" key="2">
    <source>
        <dbReference type="ARBA" id="ARBA00008524"/>
    </source>
</evidence>
<organism evidence="11 12">
    <name type="scientific">Flavivirga eckloniae</name>
    <dbReference type="NCBI Taxonomy" id="1803846"/>
    <lineage>
        <taxon>Bacteria</taxon>
        <taxon>Pseudomonadati</taxon>
        <taxon>Bacteroidota</taxon>
        <taxon>Flavobacteriia</taxon>
        <taxon>Flavobacteriales</taxon>
        <taxon>Flavobacteriaceae</taxon>
        <taxon>Flavivirga</taxon>
    </lineage>
</organism>
<accession>A0A2K9PWX4</accession>
<dbReference type="Pfam" id="PF14684">
    <property type="entry name" value="Tricorn_C1"/>
    <property type="match status" value="1"/>
</dbReference>
<keyword evidence="5 7" id="KW-0378">Hydrolase</keyword>
<proteinExistence type="inferred from homology"/>
<evidence type="ECO:0000256" key="1">
    <source>
        <dbReference type="ARBA" id="ARBA00004496"/>
    </source>
</evidence>